<dbReference type="RefSeq" id="XP_013436174.1">
    <property type="nucleotide sequence ID" value="XM_013580720.1"/>
</dbReference>
<dbReference type="EMBL" id="HG724726">
    <property type="protein sequence ID" value="CDJ67707.1"/>
    <property type="molecule type" value="Genomic_DNA"/>
</dbReference>
<dbReference type="Proteomes" id="UP000030754">
    <property type="component" value="Unassembled WGS sequence"/>
</dbReference>
<comment type="catalytic activity">
    <reaction evidence="1">
        <text>O-phospho-L-threonyl-[protein] + H2O = L-threonyl-[protein] + phosphate</text>
        <dbReference type="Rhea" id="RHEA:47004"/>
        <dbReference type="Rhea" id="RHEA-COMP:11060"/>
        <dbReference type="Rhea" id="RHEA-COMP:11605"/>
        <dbReference type="ChEBI" id="CHEBI:15377"/>
        <dbReference type="ChEBI" id="CHEBI:30013"/>
        <dbReference type="ChEBI" id="CHEBI:43474"/>
        <dbReference type="ChEBI" id="CHEBI:61977"/>
        <dbReference type="EC" id="3.1.3.16"/>
    </reaction>
</comment>
<dbReference type="PANTHER" id="PTHR46422">
    <property type="entry name" value="SERINE/THREONINE-PROTEIN PHOSPHATASE BSL3"/>
    <property type="match status" value="1"/>
</dbReference>
<dbReference type="SMART" id="SM00156">
    <property type="entry name" value="PP2Ac"/>
    <property type="match status" value="1"/>
</dbReference>
<sequence length="200" mass="22425">MDIFKEEDIVLDLRAPIKIYGDIHGQYYDLMRLFHLYKMPVAEEEAEEYHSSSRGPLGAPGAPGAPPRPCGDIDSTDYLFLGDYVDRGSHSLEIICLLFALKVKYPQQVHLLRGNHEDPAINALYGFQAECRRRLREDPLAANSCWQSFNAAFEWLPLAALVDGRIFCVHGGLGAAVHSLAQLRQLTRPLKVPQVPQTPQ</sequence>
<dbReference type="SUPFAM" id="SSF56300">
    <property type="entry name" value="Metallo-dependent phosphatases"/>
    <property type="match status" value="1"/>
</dbReference>
<accession>U6MU09</accession>
<dbReference type="VEuPathDB" id="ToxoDB:ENH_00040040"/>
<keyword evidence="4" id="KW-1185">Reference proteome</keyword>
<evidence type="ECO:0000259" key="2">
    <source>
        <dbReference type="PROSITE" id="PS00125"/>
    </source>
</evidence>
<reference evidence="3" key="2">
    <citation type="submission" date="2013-10" db="EMBL/GenBank/DDBJ databases">
        <authorList>
            <person name="Aslett M."/>
        </authorList>
    </citation>
    <scope>NUCLEOTIDE SEQUENCE [LARGE SCALE GENOMIC DNA]</scope>
    <source>
        <strain evidence="3">Houghton</strain>
    </source>
</reference>
<evidence type="ECO:0000313" key="4">
    <source>
        <dbReference type="Proteomes" id="UP000030754"/>
    </source>
</evidence>
<dbReference type="Gene3D" id="3.60.21.10">
    <property type="match status" value="1"/>
</dbReference>
<name>U6MU09_9EIME</name>
<proteinExistence type="inferred from homology"/>
<feature type="domain" description="Serine/threonine specific protein phosphatases" evidence="2">
    <location>
        <begin position="112"/>
        <end position="117"/>
    </location>
</feature>
<evidence type="ECO:0000256" key="1">
    <source>
        <dbReference type="RuleBase" id="RU004273"/>
    </source>
</evidence>
<evidence type="ECO:0000313" key="3">
    <source>
        <dbReference type="EMBL" id="CDJ67707.1"/>
    </source>
</evidence>
<dbReference type="PANTHER" id="PTHR46422:SF4">
    <property type="entry name" value="SERINE_THREONINE-PROTEIN PHOSPHATASE BSL3"/>
    <property type="match status" value="1"/>
</dbReference>
<comment type="similarity">
    <text evidence="1">Belongs to the PPP phosphatase family.</text>
</comment>
<reference evidence="3" key="1">
    <citation type="submission" date="2013-10" db="EMBL/GenBank/DDBJ databases">
        <title>Genomic analysis of the causative agents of coccidiosis in chickens.</title>
        <authorList>
            <person name="Reid A.J."/>
            <person name="Blake D."/>
            <person name="Billington K."/>
            <person name="Browne H."/>
            <person name="Dunn M."/>
            <person name="Hung S."/>
            <person name="Kawahara F."/>
            <person name="Miranda-Saavedra D."/>
            <person name="Mourier T."/>
            <person name="Nagra H."/>
            <person name="Otto T.D."/>
            <person name="Rawlings N."/>
            <person name="Sanchez A."/>
            <person name="Sanders M."/>
            <person name="Subramaniam C."/>
            <person name="Tay Y."/>
            <person name="Dear P."/>
            <person name="Doerig C."/>
            <person name="Gruber A."/>
            <person name="Parkinson J."/>
            <person name="Shirley M."/>
            <person name="Wan K.L."/>
            <person name="Berriman M."/>
            <person name="Tomley F."/>
            <person name="Pain A."/>
        </authorList>
    </citation>
    <scope>NUCLEOTIDE SEQUENCE [LARGE SCALE GENOMIC DNA]</scope>
    <source>
        <strain evidence="3">Houghton</strain>
    </source>
</reference>
<dbReference type="InterPro" id="IPR029052">
    <property type="entry name" value="Metallo-depent_PP-like"/>
</dbReference>
<dbReference type="Pfam" id="PF00149">
    <property type="entry name" value="Metallophos"/>
    <property type="match status" value="1"/>
</dbReference>
<dbReference type="AlphaFoldDB" id="U6MU09"/>
<dbReference type="PRINTS" id="PR00114">
    <property type="entry name" value="STPHPHTASE"/>
</dbReference>
<dbReference type="PROSITE" id="PS00125">
    <property type="entry name" value="SER_THR_PHOSPHATASE"/>
    <property type="match status" value="1"/>
</dbReference>
<organism evidence="3 4">
    <name type="scientific">Eimeria necatrix</name>
    <dbReference type="NCBI Taxonomy" id="51315"/>
    <lineage>
        <taxon>Eukaryota</taxon>
        <taxon>Sar</taxon>
        <taxon>Alveolata</taxon>
        <taxon>Apicomplexa</taxon>
        <taxon>Conoidasida</taxon>
        <taxon>Coccidia</taxon>
        <taxon>Eucoccidiorida</taxon>
        <taxon>Eimeriorina</taxon>
        <taxon>Eimeriidae</taxon>
        <taxon>Eimeria</taxon>
    </lineage>
</organism>
<dbReference type="InterPro" id="IPR004843">
    <property type="entry name" value="Calcineurin-like_PHP"/>
</dbReference>
<protein>
    <recommendedName>
        <fullName evidence="1">Serine/threonine-protein phosphatase</fullName>
        <ecNumber evidence="1">3.1.3.16</ecNumber>
    </recommendedName>
</protein>
<gene>
    <name evidence="3" type="ORF">ENH_00040040</name>
</gene>
<dbReference type="OrthoDB" id="347064at2759"/>
<dbReference type="GeneID" id="25474162"/>
<feature type="non-terminal residue" evidence="3">
    <location>
        <position position="200"/>
    </location>
</feature>
<dbReference type="InterPro" id="IPR006186">
    <property type="entry name" value="Ser/Thr-sp_prot-phosphatase"/>
</dbReference>
<dbReference type="GO" id="GO:0004722">
    <property type="term" value="F:protein serine/threonine phosphatase activity"/>
    <property type="evidence" value="ECO:0007669"/>
    <property type="project" value="UniProtKB-EC"/>
</dbReference>
<keyword evidence="1" id="KW-0378">Hydrolase</keyword>
<dbReference type="EC" id="3.1.3.16" evidence="1"/>